<feature type="domain" description="Ionotropic glutamate receptor C-terminal" evidence="10">
    <location>
        <begin position="326"/>
        <end position="583"/>
    </location>
</feature>
<name>A0AA38M9C6_9CUCU</name>
<dbReference type="Gene3D" id="3.40.190.10">
    <property type="entry name" value="Periplasmic binding protein-like II"/>
    <property type="match status" value="1"/>
</dbReference>
<comment type="similarity">
    <text evidence="2">Belongs to the glutamate-gated ion channel (TC 1.A.10.1) family.</text>
</comment>
<dbReference type="Proteomes" id="UP001168821">
    <property type="component" value="Unassembled WGS sequence"/>
</dbReference>
<evidence type="ECO:0000259" key="11">
    <source>
        <dbReference type="Pfam" id="PF24576"/>
    </source>
</evidence>
<dbReference type="FunFam" id="3.40.190.10:FF:000746">
    <property type="entry name" value="Uncharacterized protein"/>
    <property type="match status" value="1"/>
</dbReference>
<accession>A0AA38M9C6</accession>
<organism evidence="12 13">
    <name type="scientific">Zophobas morio</name>
    <dbReference type="NCBI Taxonomy" id="2755281"/>
    <lineage>
        <taxon>Eukaryota</taxon>
        <taxon>Metazoa</taxon>
        <taxon>Ecdysozoa</taxon>
        <taxon>Arthropoda</taxon>
        <taxon>Hexapoda</taxon>
        <taxon>Insecta</taxon>
        <taxon>Pterygota</taxon>
        <taxon>Neoptera</taxon>
        <taxon>Endopterygota</taxon>
        <taxon>Coleoptera</taxon>
        <taxon>Polyphaga</taxon>
        <taxon>Cucujiformia</taxon>
        <taxon>Tenebrionidae</taxon>
        <taxon>Zophobas</taxon>
    </lineage>
</organism>
<sequence>MDVVCFLVALLAVISFVNCVFLDIEFLKDFFRGRNVVITANTCWSYGKRVQMLKEVALHETTELGFYRQSIDVNILKNWTNKQYLILDMRDCPSSEDILTQLNQTNTFLYPLNYLLLVDAAAFPAFSGKLESFQLLPNVEIVTALFDGGSVFLHQPYKVGKINELTWENYGNWSLDGGLVEYYATIPTPQRRANLKRVNLVVVIVIYVNDTWNHLTDYRDPGVDTFTKQDFECMKCVFEHLNINYSLLGVDSYGYVDETTGEFNGLVHAVQGGAADVSGVSIYFTEDRYQAVDLIKMGNPLGLRFIVKKPSTSYIKNIFFITFNTNVWVASIVVIIIAVLAVRIILNWETKHKETVKQNKYSISDVTLIGLEAICQQGTTTEPQSLSGRILALIVFGAFMFIYVSYSANIVVLLQSTTKINTIEELVESRITAGGCDTHYMKNYFESVRKGPLRKLYLEKIYPDQYYALDVGMRKLQEGNFAFHVLLQGAYEYILKNFTNYEICGLQELPGYIEENRGYVAVPKHSPYKDIFKVAILKADEYGLQRRTNLRIIMKPTCFSQSATFKSIGIYDCEQVFRMWIFGTVLAAVIFLAEILADKVVMKELAARRANRSKRDRAGF</sequence>
<evidence type="ECO:0000313" key="12">
    <source>
        <dbReference type="EMBL" id="KAJ3647859.1"/>
    </source>
</evidence>
<evidence type="ECO:0000313" key="13">
    <source>
        <dbReference type="Proteomes" id="UP001168821"/>
    </source>
</evidence>
<feature type="transmembrane region" description="Helical" evidence="9">
    <location>
        <begin position="390"/>
        <end position="414"/>
    </location>
</feature>
<dbReference type="PANTHER" id="PTHR42643:SF33">
    <property type="entry name" value="GLUTAMATE RECEPTOR 2-LIKE PROTEIN"/>
    <property type="match status" value="1"/>
</dbReference>
<feature type="transmembrane region" description="Helical" evidence="9">
    <location>
        <begin position="327"/>
        <end position="346"/>
    </location>
</feature>
<dbReference type="EMBL" id="JALNTZ010000006">
    <property type="protein sequence ID" value="KAJ3647859.1"/>
    <property type="molecule type" value="Genomic_DNA"/>
</dbReference>
<evidence type="ECO:0008006" key="14">
    <source>
        <dbReference type="Google" id="ProtNLM"/>
    </source>
</evidence>
<keyword evidence="7" id="KW-0675">Receptor</keyword>
<keyword evidence="6 9" id="KW-0472">Membrane</keyword>
<evidence type="ECO:0000256" key="5">
    <source>
        <dbReference type="ARBA" id="ARBA00022989"/>
    </source>
</evidence>
<comment type="subcellular location">
    <subcellularLocation>
        <location evidence="1">Cell membrane</location>
        <topology evidence="1">Multi-pass membrane protein</topology>
    </subcellularLocation>
</comment>
<dbReference type="Gene3D" id="1.10.287.70">
    <property type="match status" value="1"/>
</dbReference>
<evidence type="ECO:0000256" key="7">
    <source>
        <dbReference type="ARBA" id="ARBA00023170"/>
    </source>
</evidence>
<evidence type="ECO:0000256" key="6">
    <source>
        <dbReference type="ARBA" id="ARBA00023136"/>
    </source>
</evidence>
<keyword evidence="4 9" id="KW-0812">Transmembrane</keyword>
<evidence type="ECO:0000256" key="9">
    <source>
        <dbReference type="SAM" id="Phobius"/>
    </source>
</evidence>
<feature type="transmembrane region" description="Helical" evidence="9">
    <location>
        <begin position="577"/>
        <end position="597"/>
    </location>
</feature>
<evidence type="ECO:0000256" key="2">
    <source>
        <dbReference type="ARBA" id="ARBA00008685"/>
    </source>
</evidence>
<proteinExistence type="inferred from homology"/>
<keyword evidence="3" id="KW-1003">Cell membrane</keyword>
<dbReference type="GO" id="GO:0005886">
    <property type="term" value="C:plasma membrane"/>
    <property type="evidence" value="ECO:0007669"/>
    <property type="project" value="UniProtKB-SubCell"/>
</dbReference>
<dbReference type="Pfam" id="PF00060">
    <property type="entry name" value="Lig_chan"/>
    <property type="match status" value="1"/>
</dbReference>
<dbReference type="Pfam" id="PF24576">
    <property type="entry name" value="IR75A_N"/>
    <property type="match status" value="1"/>
</dbReference>
<evidence type="ECO:0000256" key="3">
    <source>
        <dbReference type="ARBA" id="ARBA00022475"/>
    </source>
</evidence>
<dbReference type="GO" id="GO:0050906">
    <property type="term" value="P:detection of stimulus involved in sensory perception"/>
    <property type="evidence" value="ECO:0007669"/>
    <property type="project" value="UniProtKB-ARBA"/>
</dbReference>
<dbReference type="InterPro" id="IPR001320">
    <property type="entry name" value="Iontro_rcpt_C"/>
</dbReference>
<evidence type="ECO:0000256" key="1">
    <source>
        <dbReference type="ARBA" id="ARBA00004651"/>
    </source>
</evidence>
<gene>
    <name evidence="12" type="ORF">Zmor_019712</name>
</gene>
<keyword evidence="8" id="KW-0325">Glycoprotein</keyword>
<dbReference type="AlphaFoldDB" id="A0AA38M9C6"/>
<dbReference type="GO" id="GO:0015276">
    <property type="term" value="F:ligand-gated monoatomic ion channel activity"/>
    <property type="evidence" value="ECO:0007669"/>
    <property type="project" value="InterPro"/>
</dbReference>
<dbReference type="SUPFAM" id="SSF53850">
    <property type="entry name" value="Periplasmic binding protein-like II"/>
    <property type="match status" value="1"/>
</dbReference>
<protein>
    <recommendedName>
        <fullName evidence="14">Ionotropic receptor</fullName>
    </recommendedName>
</protein>
<evidence type="ECO:0000259" key="10">
    <source>
        <dbReference type="Pfam" id="PF00060"/>
    </source>
</evidence>
<evidence type="ECO:0000256" key="8">
    <source>
        <dbReference type="ARBA" id="ARBA00023180"/>
    </source>
</evidence>
<keyword evidence="5 9" id="KW-1133">Transmembrane helix</keyword>
<keyword evidence="13" id="KW-1185">Reference proteome</keyword>
<dbReference type="InterPro" id="IPR057074">
    <property type="entry name" value="IR75A_N"/>
</dbReference>
<evidence type="ECO:0000256" key="4">
    <source>
        <dbReference type="ARBA" id="ARBA00022692"/>
    </source>
</evidence>
<feature type="domain" description="Ionotropic receptor 75a N-terminal" evidence="11">
    <location>
        <begin position="22"/>
        <end position="205"/>
    </location>
</feature>
<dbReference type="PANTHER" id="PTHR42643">
    <property type="entry name" value="IONOTROPIC RECEPTOR 20A-RELATED"/>
    <property type="match status" value="1"/>
</dbReference>
<comment type="caution">
    <text evidence="12">The sequence shown here is derived from an EMBL/GenBank/DDBJ whole genome shotgun (WGS) entry which is preliminary data.</text>
</comment>
<dbReference type="InterPro" id="IPR052192">
    <property type="entry name" value="Insect_Ionotropic_Sensory_Rcpt"/>
</dbReference>
<reference evidence="12" key="1">
    <citation type="journal article" date="2023" name="G3 (Bethesda)">
        <title>Whole genome assemblies of Zophobas morio and Tenebrio molitor.</title>
        <authorList>
            <person name="Kaur S."/>
            <person name="Stinson S.A."/>
            <person name="diCenzo G.C."/>
        </authorList>
    </citation>
    <scope>NUCLEOTIDE SEQUENCE</scope>
    <source>
        <strain evidence="12">QUZm001</strain>
    </source>
</reference>